<keyword evidence="1" id="KW-0812">Transmembrane</keyword>
<organism evidence="2 3">
    <name type="scientific">Hyphomonas adhaerens MHS-3</name>
    <dbReference type="NCBI Taxonomy" id="1280949"/>
    <lineage>
        <taxon>Bacteria</taxon>
        <taxon>Pseudomonadati</taxon>
        <taxon>Pseudomonadota</taxon>
        <taxon>Alphaproteobacteria</taxon>
        <taxon>Hyphomonadales</taxon>
        <taxon>Hyphomonadaceae</taxon>
        <taxon>Hyphomonas</taxon>
    </lineage>
</organism>
<accession>A0A069E1J4</accession>
<dbReference type="Proteomes" id="UP000027446">
    <property type="component" value="Unassembled WGS sequence"/>
</dbReference>
<gene>
    <name evidence="2" type="ORF">HAD_13429</name>
</gene>
<keyword evidence="1" id="KW-1133">Transmembrane helix</keyword>
<keyword evidence="1" id="KW-0472">Membrane</keyword>
<reference evidence="2 3" key="1">
    <citation type="journal article" date="2014" name="Antonie Van Leeuwenhoek">
        <title>Hyphomonas beringensis sp. nov. and Hyphomonas chukchiensis sp. nov., isolated from surface seawater of the Bering Sea and Chukchi Sea.</title>
        <authorList>
            <person name="Li C."/>
            <person name="Lai Q."/>
            <person name="Li G."/>
            <person name="Dong C."/>
            <person name="Wang J."/>
            <person name="Liao Y."/>
            <person name="Shao Z."/>
        </authorList>
    </citation>
    <scope>NUCLEOTIDE SEQUENCE [LARGE SCALE GENOMIC DNA]</scope>
    <source>
        <strain evidence="2 3">MHS-3</strain>
    </source>
</reference>
<comment type="caution">
    <text evidence="2">The sequence shown here is derived from an EMBL/GenBank/DDBJ whole genome shotgun (WGS) entry which is preliminary data.</text>
</comment>
<feature type="transmembrane region" description="Helical" evidence="1">
    <location>
        <begin position="58"/>
        <end position="84"/>
    </location>
</feature>
<protein>
    <submittedName>
        <fullName evidence="2">Uncharacterized protein</fullName>
    </submittedName>
</protein>
<dbReference type="PATRIC" id="fig|1280949.3.peg.2729"/>
<feature type="transmembrane region" description="Helical" evidence="1">
    <location>
        <begin position="125"/>
        <end position="145"/>
    </location>
</feature>
<keyword evidence="3" id="KW-1185">Reference proteome</keyword>
<feature type="transmembrane region" description="Helical" evidence="1">
    <location>
        <begin position="28"/>
        <end position="52"/>
    </location>
</feature>
<evidence type="ECO:0000256" key="1">
    <source>
        <dbReference type="SAM" id="Phobius"/>
    </source>
</evidence>
<sequence>MKDSKTQLHNRAVNTTEVHSTSSLFRRLWPAAVATAAFAALAHAALVAVAARSFGLELAYIAVLSFVVALVVALIGGAVLLAIVRVLRLGLISSLLLFLIAVQAVAIWVEFYFFEFQNGWADISWQYGLISVPASLVAWHQSVFYNHKRA</sequence>
<feature type="transmembrane region" description="Helical" evidence="1">
    <location>
        <begin position="91"/>
        <end position="113"/>
    </location>
</feature>
<name>A0A069E1J4_9PROT</name>
<dbReference type="STRING" id="1280949.HAD_13429"/>
<dbReference type="AlphaFoldDB" id="A0A069E1J4"/>
<proteinExistence type="predicted"/>
<evidence type="ECO:0000313" key="3">
    <source>
        <dbReference type="Proteomes" id="UP000027446"/>
    </source>
</evidence>
<dbReference type="EMBL" id="ARYH01000002">
    <property type="protein sequence ID" value="KCZ83606.1"/>
    <property type="molecule type" value="Genomic_DNA"/>
</dbReference>
<evidence type="ECO:0000313" key="2">
    <source>
        <dbReference type="EMBL" id="KCZ83606.1"/>
    </source>
</evidence>